<name>A0A0L9UQZ0_PHAAN</name>
<feature type="transmembrane region" description="Helical" evidence="10">
    <location>
        <begin position="95"/>
        <end position="113"/>
    </location>
</feature>
<evidence type="ECO:0000313" key="12">
    <source>
        <dbReference type="EMBL" id="KOM45126.1"/>
    </source>
</evidence>
<dbReference type="AlphaFoldDB" id="A0A0L9UQZ0"/>
<comment type="similarity">
    <text evidence="2 9">Belongs to the major facilitator superfamily. Sugar transporter (TC 2.A.1.1) family.</text>
</comment>
<feature type="transmembrane region" description="Helical" evidence="10">
    <location>
        <begin position="153"/>
        <end position="171"/>
    </location>
</feature>
<dbReference type="InterPro" id="IPR005828">
    <property type="entry name" value="MFS_sugar_transport-like"/>
</dbReference>
<feature type="transmembrane region" description="Helical" evidence="10">
    <location>
        <begin position="352"/>
        <end position="375"/>
    </location>
</feature>
<dbReference type="InterPro" id="IPR005829">
    <property type="entry name" value="Sugar_transporter_CS"/>
</dbReference>
<evidence type="ECO:0000256" key="6">
    <source>
        <dbReference type="ARBA" id="ARBA00022847"/>
    </source>
</evidence>
<dbReference type="PANTHER" id="PTHR48020:SF49">
    <property type="entry name" value="SUGAR TRANSPORTER"/>
    <property type="match status" value="1"/>
</dbReference>
<feature type="transmembrane region" description="Helical" evidence="10">
    <location>
        <begin position="285"/>
        <end position="308"/>
    </location>
</feature>
<dbReference type="KEGG" id="var:108334796"/>
<evidence type="ECO:0000256" key="5">
    <source>
        <dbReference type="ARBA" id="ARBA00022692"/>
    </source>
</evidence>
<dbReference type="PROSITE" id="PS00216">
    <property type="entry name" value="SUGAR_TRANSPORT_1"/>
    <property type="match status" value="2"/>
</dbReference>
<dbReference type="PRINTS" id="PR00171">
    <property type="entry name" value="SUGRTRNSPORT"/>
</dbReference>
<sequence>MPSEDKNTKGQLFMENGDSHRRVNKYACASVLAACIVSAMFGYVTGVMSGAQIFIQEDLGISDLQIQLLVGMSHLCGLPGSLIAGRIADHIGRRYTIILACIAFLLGSILMGYGQPYAILMIGNCIVGVGVSFAMVVAPLYSAEISPPSSRGFFTSLPTLAVNTGFLLGYLSNYFLEKLSLRLGWRLMVAVPAVPSLCLILIMVNLVESPRWLVMQGRVGEARKVLLLVSNAKEEAEQRLREIKNVVGIDGNCTLDIVEVPKKTSSGKGALKELFCKASPAVRRILFSAVGLHLFLRLGGSAVILLYGPRVFERTGITDKSTLMLANVGIGVSKVVFSLISIFLSDKFGRKILLLISAVGLSVTMSGLAVCLTIVEKSKEKLLWAQYLTIILTYIFVASMSIGIAPVTWVYSSEIFPLRFRAQGLSICVIVNRIFTVAVVTSFISIYKAITMGGTFFVYSGINIVALFFYTTLPETKGSSLEDMETVFERNSKQETQMKPPCPTSSRNPRLIIVG</sequence>
<keyword evidence="4" id="KW-0762">Sugar transport</keyword>
<evidence type="ECO:0000256" key="4">
    <source>
        <dbReference type="ARBA" id="ARBA00022597"/>
    </source>
</evidence>
<gene>
    <name evidence="12" type="ORF">LR48_Vigan06g043200</name>
</gene>
<evidence type="ECO:0000256" key="10">
    <source>
        <dbReference type="SAM" id="Phobius"/>
    </source>
</evidence>
<comment type="subcellular location">
    <subcellularLocation>
        <location evidence="1">Membrane</location>
        <topology evidence="1">Multi-pass membrane protein</topology>
    </subcellularLocation>
</comment>
<dbReference type="OMA" id="YIFVASM"/>
<evidence type="ECO:0000256" key="9">
    <source>
        <dbReference type="RuleBase" id="RU003346"/>
    </source>
</evidence>
<keyword evidence="6" id="KW-0769">Symport</keyword>
<feature type="domain" description="Major facilitator superfamily (MFS) profile" evidence="11">
    <location>
        <begin position="30"/>
        <end position="478"/>
    </location>
</feature>
<keyword evidence="5 10" id="KW-0812">Transmembrane</keyword>
<dbReference type="Gene3D" id="1.20.1250.20">
    <property type="entry name" value="MFS general substrate transporter like domains"/>
    <property type="match status" value="1"/>
</dbReference>
<feature type="transmembrane region" description="Helical" evidence="10">
    <location>
        <begin position="424"/>
        <end position="450"/>
    </location>
</feature>
<evidence type="ECO:0000256" key="7">
    <source>
        <dbReference type="ARBA" id="ARBA00022989"/>
    </source>
</evidence>
<feature type="transmembrane region" description="Helical" evidence="10">
    <location>
        <begin position="323"/>
        <end position="345"/>
    </location>
</feature>
<dbReference type="PROSITE" id="PS50850">
    <property type="entry name" value="MFS"/>
    <property type="match status" value="1"/>
</dbReference>
<dbReference type="EMBL" id="CM003376">
    <property type="protein sequence ID" value="KOM45126.1"/>
    <property type="molecule type" value="Genomic_DNA"/>
</dbReference>
<dbReference type="Pfam" id="PF00083">
    <property type="entry name" value="Sugar_tr"/>
    <property type="match status" value="1"/>
</dbReference>
<evidence type="ECO:0000256" key="8">
    <source>
        <dbReference type="ARBA" id="ARBA00023136"/>
    </source>
</evidence>
<dbReference type="Gramene" id="KOM45126">
    <property type="protein sequence ID" value="KOM45126"/>
    <property type="gene ID" value="LR48_Vigan06g043200"/>
</dbReference>
<dbReference type="SUPFAM" id="SSF103473">
    <property type="entry name" value="MFS general substrate transporter"/>
    <property type="match status" value="1"/>
</dbReference>
<dbReference type="InterPro" id="IPR036259">
    <property type="entry name" value="MFS_trans_sf"/>
</dbReference>
<feature type="transmembrane region" description="Helical" evidence="10">
    <location>
        <begin position="119"/>
        <end position="141"/>
    </location>
</feature>
<keyword evidence="3 9" id="KW-0813">Transport</keyword>
<protein>
    <recommendedName>
        <fullName evidence="11">Major facilitator superfamily (MFS) profile domain-containing protein</fullName>
    </recommendedName>
</protein>
<dbReference type="FunFam" id="1.20.1250.20:FF:000025">
    <property type="entry name" value="probable polyol transporter 4"/>
    <property type="match status" value="1"/>
</dbReference>
<dbReference type="InterPro" id="IPR050814">
    <property type="entry name" value="Myo-inositol_Transporter"/>
</dbReference>
<feature type="transmembrane region" description="Helical" evidence="10">
    <location>
        <begin position="387"/>
        <end position="412"/>
    </location>
</feature>
<evidence type="ECO:0000259" key="11">
    <source>
        <dbReference type="PROSITE" id="PS50850"/>
    </source>
</evidence>
<dbReference type="GO" id="GO:0016020">
    <property type="term" value="C:membrane"/>
    <property type="evidence" value="ECO:0007669"/>
    <property type="project" value="UniProtKB-SubCell"/>
</dbReference>
<accession>A0A0L9UQZ0</accession>
<feature type="transmembrane region" description="Helical" evidence="10">
    <location>
        <begin position="456"/>
        <end position="473"/>
    </location>
</feature>
<reference evidence="13" key="1">
    <citation type="journal article" date="2015" name="Proc. Natl. Acad. Sci. U.S.A.">
        <title>Genome sequencing of adzuki bean (Vigna angularis) provides insight into high starch and low fat accumulation and domestication.</title>
        <authorList>
            <person name="Yang K."/>
            <person name="Tian Z."/>
            <person name="Chen C."/>
            <person name="Luo L."/>
            <person name="Zhao B."/>
            <person name="Wang Z."/>
            <person name="Yu L."/>
            <person name="Li Y."/>
            <person name="Sun Y."/>
            <person name="Li W."/>
            <person name="Chen Y."/>
            <person name="Li Y."/>
            <person name="Zhang Y."/>
            <person name="Ai D."/>
            <person name="Zhao J."/>
            <person name="Shang C."/>
            <person name="Ma Y."/>
            <person name="Wu B."/>
            <person name="Wang M."/>
            <person name="Gao L."/>
            <person name="Sun D."/>
            <person name="Zhang P."/>
            <person name="Guo F."/>
            <person name="Wang W."/>
            <person name="Li Y."/>
            <person name="Wang J."/>
            <person name="Varshney R.K."/>
            <person name="Wang J."/>
            <person name="Ling H.Q."/>
            <person name="Wan P."/>
        </authorList>
    </citation>
    <scope>NUCLEOTIDE SEQUENCE</scope>
    <source>
        <strain evidence="13">cv. Jingnong 6</strain>
    </source>
</reference>
<dbReference type="OrthoDB" id="6339427at2759"/>
<dbReference type="InterPro" id="IPR003663">
    <property type="entry name" value="Sugar/inositol_transpt"/>
</dbReference>
<evidence type="ECO:0000256" key="2">
    <source>
        <dbReference type="ARBA" id="ARBA00010992"/>
    </source>
</evidence>
<keyword evidence="8 10" id="KW-0472">Membrane</keyword>
<dbReference type="InterPro" id="IPR020846">
    <property type="entry name" value="MFS_dom"/>
</dbReference>
<evidence type="ECO:0000313" key="13">
    <source>
        <dbReference type="Proteomes" id="UP000053144"/>
    </source>
</evidence>
<dbReference type="Proteomes" id="UP000053144">
    <property type="component" value="Chromosome 6"/>
</dbReference>
<dbReference type="NCBIfam" id="TIGR00879">
    <property type="entry name" value="SP"/>
    <property type="match status" value="1"/>
</dbReference>
<evidence type="ECO:0000256" key="3">
    <source>
        <dbReference type="ARBA" id="ARBA00022448"/>
    </source>
</evidence>
<dbReference type="GO" id="GO:0015293">
    <property type="term" value="F:symporter activity"/>
    <property type="evidence" value="ECO:0007669"/>
    <property type="project" value="UniProtKB-KW"/>
</dbReference>
<organism evidence="12 13">
    <name type="scientific">Phaseolus angularis</name>
    <name type="common">Azuki bean</name>
    <name type="synonym">Vigna angularis</name>
    <dbReference type="NCBI Taxonomy" id="3914"/>
    <lineage>
        <taxon>Eukaryota</taxon>
        <taxon>Viridiplantae</taxon>
        <taxon>Streptophyta</taxon>
        <taxon>Embryophyta</taxon>
        <taxon>Tracheophyta</taxon>
        <taxon>Spermatophyta</taxon>
        <taxon>Magnoliopsida</taxon>
        <taxon>eudicotyledons</taxon>
        <taxon>Gunneridae</taxon>
        <taxon>Pentapetalae</taxon>
        <taxon>rosids</taxon>
        <taxon>fabids</taxon>
        <taxon>Fabales</taxon>
        <taxon>Fabaceae</taxon>
        <taxon>Papilionoideae</taxon>
        <taxon>50 kb inversion clade</taxon>
        <taxon>NPAAA clade</taxon>
        <taxon>indigoferoid/millettioid clade</taxon>
        <taxon>Phaseoleae</taxon>
        <taxon>Vigna</taxon>
    </lineage>
</organism>
<evidence type="ECO:0000256" key="1">
    <source>
        <dbReference type="ARBA" id="ARBA00004141"/>
    </source>
</evidence>
<proteinExistence type="inferred from homology"/>
<feature type="transmembrane region" description="Helical" evidence="10">
    <location>
        <begin position="26"/>
        <end position="44"/>
    </location>
</feature>
<feature type="transmembrane region" description="Helical" evidence="10">
    <location>
        <begin position="64"/>
        <end position="83"/>
    </location>
</feature>
<feature type="transmembrane region" description="Helical" evidence="10">
    <location>
        <begin position="183"/>
        <end position="207"/>
    </location>
</feature>
<keyword evidence="7 10" id="KW-1133">Transmembrane helix</keyword>
<dbReference type="PANTHER" id="PTHR48020">
    <property type="entry name" value="PROTON MYO-INOSITOL COTRANSPORTER"/>
    <property type="match status" value="1"/>
</dbReference>